<dbReference type="AlphaFoldDB" id="D2W6S0"/>
<name>D2W6S0_NAEGR</name>
<dbReference type="RefSeq" id="XP_002667976.1">
    <property type="nucleotide sequence ID" value="XM_002667930.1"/>
</dbReference>
<dbReference type="InterPro" id="IPR024053">
    <property type="entry name" value="VHL_beta_dom"/>
</dbReference>
<dbReference type="Pfam" id="PF01847">
    <property type="entry name" value="VHL"/>
    <property type="match status" value="1"/>
</dbReference>
<dbReference type="KEGG" id="ngr:NAEGRDRAFT_77114"/>
<organism evidence="3">
    <name type="scientific">Naegleria gruberi</name>
    <name type="common">Amoeba</name>
    <dbReference type="NCBI Taxonomy" id="5762"/>
    <lineage>
        <taxon>Eukaryota</taxon>
        <taxon>Discoba</taxon>
        <taxon>Heterolobosea</taxon>
        <taxon>Tetramitia</taxon>
        <taxon>Eutetramitia</taxon>
        <taxon>Vahlkampfiidae</taxon>
        <taxon>Naegleria</taxon>
    </lineage>
</organism>
<dbReference type="SUPFAM" id="SSF49468">
    <property type="entry name" value="VHL"/>
    <property type="match status" value="1"/>
</dbReference>
<feature type="non-terminal residue" evidence="2">
    <location>
        <position position="216"/>
    </location>
</feature>
<evidence type="ECO:0000313" key="2">
    <source>
        <dbReference type="EMBL" id="EFC35232.1"/>
    </source>
</evidence>
<keyword evidence="3" id="KW-1185">Reference proteome</keyword>
<feature type="domain" description="von Hippel-Lindau disease tumour suppressor beta" evidence="1">
    <location>
        <begin position="11"/>
        <end position="64"/>
    </location>
</feature>
<dbReference type="InParanoid" id="D2W6S0"/>
<proteinExistence type="predicted"/>
<accession>D2W6S0</accession>
<dbReference type="Proteomes" id="UP000006671">
    <property type="component" value="Unassembled WGS sequence"/>
</dbReference>
<evidence type="ECO:0000313" key="3">
    <source>
        <dbReference type="Proteomes" id="UP000006671"/>
    </source>
</evidence>
<dbReference type="EMBL" id="GG739529">
    <property type="protein sequence ID" value="EFC35232.1"/>
    <property type="molecule type" value="Genomic_DNA"/>
</dbReference>
<dbReference type="GeneID" id="8847814"/>
<dbReference type="InterPro" id="IPR037140">
    <property type="entry name" value="VHL_beta_dom_sf"/>
</dbReference>
<evidence type="ECO:0000259" key="1">
    <source>
        <dbReference type="Pfam" id="PF01847"/>
    </source>
</evidence>
<reference evidence="2 3" key="1">
    <citation type="journal article" date="2010" name="Cell">
        <title>The genome of Naegleria gruberi illuminates early eukaryotic versatility.</title>
        <authorList>
            <person name="Fritz-Laylin L.K."/>
            <person name="Prochnik S.E."/>
            <person name="Ginger M.L."/>
            <person name="Dacks J.B."/>
            <person name="Carpenter M.L."/>
            <person name="Field M.C."/>
            <person name="Kuo A."/>
            <person name="Paredez A."/>
            <person name="Chapman J."/>
            <person name="Pham J."/>
            <person name="Shu S."/>
            <person name="Neupane R."/>
            <person name="Cipriano M."/>
            <person name="Mancuso J."/>
            <person name="Tu H."/>
            <person name="Salamov A."/>
            <person name="Lindquist E."/>
            <person name="Shapiro H."/>
            <person name="Lucas S."/>
            <person name="Grigoriev I.V."/>
            <person name="Cande W.Z."/>
            <person name="Fulton C."/>
            <person name="Rokhsar D.S."/>
            <person name="Dawson S.C."/>
        </authorList>
    </citation>
    <scope>NUCLEOTIDE SEQUENCE [LARGE SCALE GENOMIC DNA]</scope>
    <source>
        <strain evidence="2 3">NEG-M</strain>
    </source>
</reference>
<gene>
    <name evidence="2" type="ORF">NAEGRDRAFT_77114</name>
</gene>
<dbReference type="Gene3D" id="2.60.40.780">
    <property type="entry name" value="von Hippel-Lindau disease tumour suppressor, beta domain"/>
    <property type="match status" value="1"/>
</dbReference>
<dbReference type="OrthoDB" id="424753at2759"/>
<sequence length="216" mass="25133">MKKLCAKRWDHKCPIIFHNTLSEPIQMIWIDYEGNEQPFTVLNSGGKCCQQAGATHPFIMRRMNDEKREVVSIFVPTEETVDYFEVVPGTFMYDEERDGKMVDEDDEEIVVGDQVEEIEEEIIEDQSKHVTICKMTKAREEDWKLIRSRFDGHELVDISIRNDTSRKYNVFRVDEEGNQTSHGYSAPISTFWATFAYPGNVFLLKNECGSVEFVLK</sequence>
<dbReference type="VEuPathDB" id="AmoebaDB:NAEGRDRAFT_77114"/>
<protein>
    <submittedName>
        <fullName evidence="2">Predicted protein</fullName>
    </submittedName>
</protein>
<dbReference type="InterPro" id="IPR036208">
    <property type="entry name" value="VHL_sf"/>
</dbReference>